<comment type="similarity">
    <text evidence="1">Belongs to the sulfotransferase 1 family.</text>
</comment>
<evidence type="ECO:0000313" key="4">
    <source>
        <dbReference type="EMBL" id="KAL3856331.1"/>
    </source>
</evidence>
<reference evidence="4 5" key="1">
    <citation type="submission" date="2024-11" db="EMBL/GenBank/DDBJ databases">
        <title>Chromosome-level genome assembly of the freshwater bivalve Anodonta woodiana.</title>
        <authorList>
            <person name="Chen X."/>
        </authorList>
    </citation>
    <scope>NUCLEOTIDE SEQUENCE [LARGE SCALE GENOMIC DNA]</scope>
    <source>
        <strain evidence="4">MN2024</strain>
        <tissue evidence="4">Gills</tissue>
    </source>
</reference>
<evidence type="ECO:0000256" key="2">
    <source>
        <dbReference type="ARBA" id="ARBA00022679"/>
    </source>
</evidence>
<sequence>MEAAPNWSVVRDGAGREIRVLNIGKRHLSDVHIKLFIPDGDVLGRRERVLNMSVNEDDVVLLTYYKSGTHWLWEIITMLLSGKAEHVPWGPDRDFLDKQGDKIEKNPSPKVIATHYSIGDLPRDVFKKNIKIVYVSRNPKSVAVSHYLHLKTAGYYGENFPQTFSEYVPLFLDEKNYLGQYWYYYVTEVEKFCKDNLDYPIIHLKYEEIKQNPHKEIQRLAEFLKIETSASLVADIISKCDISNLKSVRGNAKDGGKPYMYRKGTVSDWKNWLTVADNEAFDKVYEEKMAESDLKFEY</sequence>
<comment type="caution">
    <text evidence="4">The sequence shown here is derived from an EMBL/GenBank/DDBJ whole genome shotgun (WGS) entry which is preliminary data.</text>
</comment>
<dbReference type="InterPro" id="IPR027417">
    <property type="entry name" value="P-loop_NTPase"/>
</dbReference>
<feature type="domain" description="Sulfotransferase" evidence="3">
    <location>
        <begin position="57"/>
        <end position="292"/>
    </location>
</feature>
<dbReference type="SUPFAM" id="SSF52540">
    <property type="entry name" value="P-loop containing nucleoside triphosphate hydrolases"/>
    <property type="match status" value="1"/>
</dbReference>
<evidence type="ECO:0000259" key="3">
    <source>
        <dbReference type="Pfam" id="PF00685"/>
    </source>
</evidence>
<keyword evidence="5" id="KW-1185">Reference proteome</keyword>
<dbReference type="InterPro" id="IPR000863">
    <property type="entry name" value="Sulfotransferase_dom"/>
</dbReference>
<dbReference type="Pfam" id="PF00685">
    <property type="entry name" value="Sulfotransfer_1"/>
    <property type="match status" value="1"/>
</dbReference>
<name>A0ABD3V588_SINWO</name>
<accession>A0ABD3V588</accession>
<gene>
    <name evidence="4" type="ORF">ACJMK2_011100</name>
</gene>
<evidence type="ECO:0000313" key="5">
    <source>
        <dbReference type="Proteomes" id="UP001634394"/>
    </source>
</evidence>
<proteinExistence type="inferred from homology"/>
<dbReference type="AlphaFoldDB" id="A0ABD3V588"/>
<dbReference type="PANTHER" id="PTHR11783">
    <property type="entry name" value="SULFOTRANSFERASE SULT"/>
    <property type="match status" value="1"/>
</dbReference>
<dbReference type="Proteomes" id="UP001634394">
    <property type="component" value="Unassembled WGS sequence"/>
</dbReference>
<keyword evidence="2" id="KW-0808">Transferase</keyword>
<organism evidence="4 5">
    <name type="scientific">Sinanodonta woodiana</name>
    <name type="common">Chinese pond mussel</name>
    <name type="synonym">Anodonta woodiana</name>
    <dbReference type="NCBI Taxonomy" id="1069815"/>
    <lineage>
        <taxon>Eukaryota</taxon>
        <taxon>Metazoa</taxon>
        <taxon>Spiralia</taxon>
        <taxon>Lophotrochozoa</taxon>
        <taxon>Mollusca</taxon>
        <taxon>Bivalvia</taxon>
        <taxon>Autobranchia</taxon>
        <taxon>Heteroconchia</taxon>
        <taxon>Palaeoheterodonta</taxon>
        <taxon>Unionida</taxon>
        <taxon>Unionoidea</taxon>
        <taxon>Unionidae</taxon>
        <taxon>Unioninae</taxon>
        <taxon>Sinanodonta</taxon>
    </lineage>
</organism>
<protein>
    <recommendedName>
        <fullName evidence="3">Sulfotransferase domain-containing protein</fullName>
    </recommendedName>
</protein>
<dbReference type="GO" id="GO:0016740">
    <property type="term" value="F:transferase activity"/>
    <property type="evidence" value="ECO:0007669"/>
    <property type="project" value="UniProtKB-KW"/>
</dbReference>
<dbReference type="Gene3D" id="3.40.50.300">
    <property type="entry name" value="P-loop containing nucleotide triphosphate hydrolases"/>
    <property type="match status" value="1"/>
</dbReference>
<evidence type="ECO:0000256" key="1">
    <source>
        <dbReference type="ARBA" id="ARBA00005771"/>
    </source>
</evidence>
<dbReference type="EMBL" id="JBJQND010000013">
    <property type="protein sequence ID" value="KAL3856331.1"/>
    <property type="molecule type" value="Genomic_DNA"/>
</dbReference>